<accession>R7U5F6</accession>
<dbReference type="OrthoDB" id="3561125at2759"/>
<dbReference type="SUPFAM" id="SSF57667">
    <property type="entry name" value="beta-beta-alpha zinc fingers"/>
    <property type="match status" value="1"/>
</dbReference>
<evidence type="ECO:0000313" key="4">
    <source>
        <dbReference type="EnsemblMetazoa" id="CapteP69769"/>
    </source>
</evidence>
<organism evidence="3">
    <name type="scientific">Capitella teleta</name>
    <name type="common">Polychaete worm</name>
    <dbReference type="NCBI Taxonomy" id="283909"/>
    <lineage>
        <taxon>Eukaryota</taxon>
        <taxon>Metazoa</taxon>
        <taxon>Spiralia</taxon>
        <taxon>Lophotrochozoa</taxon>
        <taxon>Annelida</taxon>
        <taxon>Polychaeta</taxon>
        <taxon>Sedentaria</taxon>
        <taxon>Scolecida</taxon>
        <taxon>Capitellidae</taxon>
        <taxon>Capitella</taxon>
    </lineage>
</organism>
<dbReference type="PROSITE" id="PS00028">
    <property type="entry name" value="ZINC_FINGER_C2H2_1"/>
    <property type="match status" value="1"/>
</dbReference>
<keyword evidence="1" id="KW-0479">Metal-binding</keyword>
<reference evidence="5" key="1">
    <citation type="submission" date="2012-12" db="EMBL/GenBank/DDBJ databases">
        <authorList>
            <person name="Hellsten U."/>
            <person name="Grimwood J."/>
            <person name="Chapman J.A."/>
            <person name="Shapiro H."/>
            <person name="Aerts A."/>
            <person name="Otillar R.P."/>
            <person name="Terry A.Y."/>
            <person name="Boore J.L."/>
            <person name="Simakov O."/>
            <person name="Marletaz F."/>
            <person name="Cho S.-J."/>
            <person name="Edsinger-Gonzales E."/>
            <person name="Havlak P."/>
            <person name="Kuo D.-H."/>
            <person name="Larsson T."/>
            <person name="Lv J."/>
            <person name="Arendt D."/>
            <person name="Savage R."/>
            <person name="Osoegawa K."/>
            <person name="de Jong P."/>
            <person name="Lindberg D.R."/>
            <person name="Seaver E.C."/>
            <person name="Weisblat D.A."/>
            <person name="Putnam N.H."/>
            <person name="Grigoriev I.V."/>
            <person name="Rokhsar D.S."/>
        </authorList>
    </citation>
    <scope>NUCLEOTIDE SEQUENCE</scope>
    <source>
        <strain evidence="5">I ESC-2004</strain>
    </source>
</reference>
<sequence length="128" mass="14982">FQCPSCRYITDRKNNLKRHICTMHSDCGKDLECCEIRFNSKASLRDHVCIFHRSGYRCRFCARNFVRKALLKRHLAVHGDGMHSYVMRSQRRTSSACKASRNMRLCGLPYKCSLCKTTYKNQETLEGH</sequence>
<dbReference type="InterPro" id="IPR036236">
    <property type="entry name" value="Znf_C2H2_sf"/>
</dbReference>
<dbReference type="Pfam" id="PF12874">
    <property type="entry name" value="zf-met"/>
    <property type="match status" value="1"/>
</dbReference>
<evidence type="ECO:0000313" key="3">
    <source>
        <dbReference type="EMBL" id="ELT98921.1"/>
    </source>
</evidence>
<evidence type="ECO:0000313" key="5">
    <source>
        <dbReference type="Proteomes" id="UP000014760"/>
    </source>
</evidence>
<dbReference type="EMBL" id="KB307434">
    <property type="protein sequence ID" value="ELT98921.1"/>
    <property type="molecule type" value="Genomic_DNA"/>
</dbReference>
<feature type="domain" description="C2H2-type" evidence="2">
    <location>
        <begin position="56"/>
        <end position="78"/>
    </location>
</feature>
<gene>
    <name evidence="3" type="ORF">CAPTEDRAFT_69769</name>
</gene>
<reference evidence="4" key="3">
    <citation type="submission" date="2015-06" db="UniProtKB">
        <authorList>
            <consortium name="EnsemblMetazoa"/>
        </authorList>
    </citation>
    <scope>IDENTIFICATION</scope>
</reference>
<evidence type="ECO:0000256" key="1">
    <source>
        <dbReference type="PROSITE-ProRule" id="PRU00042"/>
    </source>
</evidence>
<dbReference type="EnsemblMetazoa" id="CapteT69769">
    <property type="protein sequence ID" value="CapteP69769"/>
    <property type="gene ID" value="CapteG69769"/>
</dbReference>
<keyword evidence="5" id="KW-1185">Reference proteome</keyword>
<dbReference type="AlphaFoldDB" id="R7U5F6"/>
<feature type="non-terminal residue" evidence="3">
    <location>
        <position position="128"/>
    </location>
</feature>
<dbReference type="Gene3D" id="3.30.160.60">
    <property type="entry name" value="Classic Zinc Finger"/>
    <property type="match status" value="2"/>
</dbReference>
<reference evidence="3 5" key="2">
    <citation type="journal article" date="2013" name="Nature">
        <title>Insights into bilaterian evolution from three spiralian genomes.</title>
        <authorList>
            <person name="Simakov O."/>
            <person name="Marletaz F."/>
            <person name="Cho S.J."/>
            <person name="Edsinger-Gonzales E."/>
            <person name="Havlak P."/>
            <person name="Hellsten U."/>
            <person name="Kuo D.H."/>
            <person name="Larsson T."/>
            <person name="Lv J."/>
            <person name="Arendt D."/>
            <person name="Savage R."/>
            <person name="Osoegawa K."/>
            <person name="de Jong P."/>
            <person name="Grimwood J."/>
            <person name="Chapman J.A."/>
            <person name="Shapiro H."/>
            <person name="Aerts A."/>
            <person name="Otillar R.P."/>
            <person name="Terry A.Y."/>
            <person name="Boore J.L."/>
            <person name="Grigoriev I.V."/>
            <person name="Lindberg D.R."/>
            <person name="Seaver E.C."/>
            <person name="Weisblat D.A."/>
            <person name="Putnam N.H."/>
            <person name="Rokhsar D.S."/>
        </authorList>
    </citation>
    <scope>NUCLEOTIDE SEQUENCE</scope>
    <source>
        <strain evidence="3 5">I ESC-2004</strain>
    </source>
</reference>
<dbReference type="PROSITE" id="PS50157">
    <property type="entry name" value="ZINC_FINGER_C2H2_2"/>
    <property type="match status" value="1"/>
</dbReference>
<dbReference type="GO" id="GO:0008270">
    <property type="term" value="F:zinc ion binding"/>
    <property type="evidence" value="ECO:0007669"/>
    <property type="project" value="UniProtKB-KW"/>
</dbReference>
<dbReference type="Pfam" id="PF13909">
    <property type="entry name" value="zf-H2C2_5"/>
    <property type="match status" value="1"/>
</dbReference>
<dbReference type="SMART" id="SM00355">
    <property type="entry name" value="ZnF_C2H2"/>
    <property type="match status" value="3"/>
</dbReference>
<feature type="non-terminal residue" evidence="3">
    <location>
        <position position="1"/>
    </location>
</feature>
<keyword evidence="1" id="KW-0862">Zinc</keyword>
<protein>
    <recommendedName>
        <fullName evidence="2">C2H2-type domain-containing protein</fullName>
    </recommendedName>
</protein>
<proteinExistence type="predicted"/>
<name>R7U5F6_CAPTE</name>
<dbReference type="Pfam" id="PF13894">
    <property type="entry name" value="zf-C2H2_4"/>
    <property type="match status" value="1"/>
</dbReference>
<dbReference type="STRING" id="283909.R7U5F6"/>
<dbReference type="InterPro" id="IPR013087">
    <property type="entry name" value="Znf_C2H2_type"/>
</dbReference>
<dbReference type="Proteomes" id="UP000014760">
    <property type="component" value="Unassembled WGS sequence"/>
</dbReference>
<dbReference type="EMBL" id="AMQN01010258">
    <property type="status" value="NOT_ANNOTATED_CDS"/>
    <property type="molecule type" value="Genomic_DNA"/>
</dbReference>
<evidence type="ECO:0000259" key="2">
    <source>
        <dbReference type="PROSITE" id="PS50157"/>
    </source>
</evidence>
<keyword evidence="1" id="KW-0863">Zinc-finger</keyword>
<dbReference type="HOGENOM" id="CLU_1965010_0_0_1"/>